<keyword evidence="7 8" id="KW-0472">Membrane</keyword>
<reference evidence="11 12" key="1">
    <citation type="submission" date="2023-11" db="EMBL/GenBank/DDBJ databases">
        <title>Dfirmibasis_genome.</title>
        <authorList>
            <person name="Edelbroek B."/>
            <person name="Kjellin J."/>
            <person name="Jerlstrom-Hultqvist J."/>
            <person name="Soderbom F."/>
        </authorList>
    </citation>
    <scope>NUCLEOTIDE SEQUENCE [LARGE SCALE GENOMIC DNA]</scope>
    <source>
        <strain evidence="11 12">TNS-C-14</strain>
    </source>
</reference>
<protein>
    <recommendedName>
        <fullName evidence="8">Zinc transporter</fullName>
    </recommendedName>
</protein>
<keyword evidence="5 8" id="KW-1133">Transmembrane helix</keyword>
<dbReference type="PANTHER" id="PTHR45755:SF4">
    <property type="entry name" value="ZINC TRANSPORTER 7"/>
    <property type="match status" value="1"/>
</dbReference>
<evidence type="ECO:0000313" key="11">
    <source>
        <dbReference type="EMBL" id="KAK5579929.1"/>
    </source>
</evidence>
<dbReference type="InterPro" id="IPR027469">
    <property type="entry name" value="Cation_efflux_TMD_sf"/>
</dbReference>
<evidence type="ECO:0000256" key="6">
    <source>
        <dbReference type="ARBA" id="ARBA00023065"/>
    </source>
</evidence>
<dbReference type="GO" id="GO:0031410">
    <property type="term" value="C:cytoplasmic vesicle"/>
    <property type="evidence" value="ECO:0007669"/>
    <property type="project" value="TreeGrafter"/>
</dbReference>
<dbReference type="GO" id="GO:0016020">
    <property type="term" value="C:membrane"/>
    <property type="evidence" value="ECO:0007669"/>
    <property type="project" value="UniProtKB-SubCell"/>
</dbReference>
<dbReference type="EMBL" id="JAVFKY010000003">
    <property type="protein sequence ID" value="KAK5579929.1"/>
    <property type="molecule type" value="Genomic_DNA"/>
</dbReference>
<feature type="transmembrane region" description="Helical" evidence="8">
    <location>
        <begin position="189"/>
        <end position="206"/>
    </location>
</feature>
<feature type="transmembrane region" description="Helical" evidence="8">
    <location>
        <begin position="102"/>
        <end position="120"/>
    </location>
</feature>
<evidence type="ECO:0000313" key="12">
    <source>
        <dbReference type="Proteomes" id="UP001344447"/>
    </source>
</evidence>
<dbReference type="InterPro" id="IPR045316">
    <property type="entry name" value="Msc2-like"/>
</dbReference>
<dbReference type="GO" id="GO:0005385">
    <property type="term" value="F:zinc ion transmembrane transporter activity"/>
    <property type="evidence" value="ECO:0007669"/>
    <property type="project" value="UniProtKB-UniRule"/>
</dbReference>
<feature type="region of interest" description="Disordered" evidence="9">
    <location>
        <begin position="530"/>
        <end position="564"/>
    </location>
</feature>
<keyword evidence="12" id="KW-1185">Reference proteome</keyword>
<evidence type="ECO:0000259" key="10">
    <source>
        <dbReference type="Pfam" id="PF01545"/>
    </source>
</evidence>
<dbReference type="InterPro" id="IPR058533">
    <property type="entry name" value="Cation_efflux_TM"/>
</dbReference>
<feature type="transmembrane region" description="Helical" evidence="8">
    <location>
        <begin position="317"/>
        <end position="337"/>
    </location>
</feature>
<comment type="function">
    <text evidence="8">Functions as a zinc transporter.</text>
</comment>
<feature type="transmembrane region" description="Helical" evidence="8">
    <location>
        <begin position="507"/>
        <end position="524"/>
    </location>
</feature>
<evidence type="ECO:0000256" key="1">
    <source>
        <dbReference type="ARBA" id="ARBA00004141"/>
    </source>
</evidence>
<feature type="compositionally biased region" description="Basic residues" evidence="9">
    <location>
        <begin position="546"/>
        <end position="556"/>
    </location>
</feature>
<evidence type="ECO:0000256" key="4">
    <source>
        <dbReference type="ARBA" id="ARBA00022692"/>
    </source>
</evidence>
<feature type="transmembrane region" description="Helical" evidence="8">
    <location>
        <begin position="159"/>
        <end position="177"/>
    </location>
</feature>
<dbReference type="NCBIfam" id="TIGR01297">
    <property type="entry name" value="CDF"/>
    <property type="match status" value="1"/>
</dbReference>
<organism evidence="11 12">
    <name type="scientific">Dictyostelium firmibasis</name>
    <dbReference type="NCBI Taxonomy" id="79012"/>
    <lineage>
        <taxon>Eukaryota</taxon>
        <taxon>Amoebozoa</taxon>
        <taxon>Evosea</taxon>
        <taxon>Eumycetozoa</taxon>
        <taxon>Dictyostelia</taxon>
        <taxon>Dictyosteliales</taxon>
        <taxon>Dictyosteliaceae</taxon>
        <taxon>Dictyostelium</taxon>
    </lineage>
</organism>
<comment type="subcellular location">
    <subcellularLocation>
        <location evidence="1 8">Membrane</location>
        <topology evidence="1 8">Multi-pass membrane protein</topology>
    </subcellularLocation>
</comment>
<feature type="domain" description="Cation efflux protein transmembrane" evidence="10">
    <location>
        <begin position="403"/>
        <end position="639"/>
    </location>
</feature>
<accession>A0AAN7TUJ4</accession>
<keyword evidence="4 8" id="KW-0812">Transmembrane</keyword>
<feature type="transmembrane region" description="Helical" evidence="8">
    <location>
        <begin position="614"/>
        <end position="632"/>
    </location>
</feature>
<dbReference type="Gene3D" id="1.20.1510.10">
    <property type="entry name" value="Cation efflux protein transmembrane domain"/>
    <property type="match status" value="1"/>
</dbReference>
<evidence type="ECO:0000256" key="2">
    <source>
        <dbReference type="ARBA" id="ARBA00008873"/>
    </source>
</evidence>
<proteinExistence type="inferred from homology"/>
<evidence type="ECO:0000256" key="8">
    <source>
        <dbReference type="RuleBase" id="RU369017"/>
    </source>
</evidence>
<evidence type="ECO:0000256" key="5">
    <source>
        <dbReference type="ARBA" id="ARBA00022989"/>
    </source>
</evidence>
<dbReference type="PANTHER" id="PTHR45755">
    <property type="match status" value="1"/>
</dbReference>
<feature type="transmembrane region" description="Helical" evidence="8">
    <location>
        <begin position="259"/>
        <end position="276"/>
    </location>
</feature>
<evidence type="ECO:0000256" key="7">
    <source>
        <dbReference type="ARBA" id="ARBA00023136"/>
    </source>
</evidence>
<dbReference type="InterPro" id="IPR002524">
    <property type="entry name" value="Cation_efflux"/>
</dbReference>
<dbReference type="Pfam" id="PF01545">
    <property type="entry name" value="Cation_efflux"/>
    <property type="match status" value="1"/>
</dbReference>
<comment type="caution">
    <text evidence="11">The sequence shown here is derived from an EMBL/GenBank/DDBJ whole genome shotgun (WGS) entry which is preliminary data.</text>
</comment>
<gene>
    <name evidence="11" type="ORF">RB653_009618</name>
</gene>
<dbReference type="AlphaFoldDB" id="A0AAN7TUJ4"/>
<comment type="similarity">
    <text evidence="2 8">Belongs to the cation diffusion facilitator (CDF) transporter (TC 2.A.4) family. SLC30A subfamily.</text>
</comment>
<dbReference type="GO" id="GO:1904257">
    <property type="term" value="P:zinc ion import into Golgi lumen"/>
    <property type="evidence" value="ECO:0007669"/>
    <property type="project" value="TreeGrafter"/>
</dbReference>
<feature type="transmembrane region" description="Helical" evidence="8">
    <location>
        <begin position="226"/>
        <end position="244"/>
    </location>
</feature>
<keyword evidence="6 8" id="KW-0406">Ion transport</keyword>
<feature type="transmembrane region" description="Helical" evidence="8">
    <location>
        <begin position="126"/>
        <end position="147"/>
    </location>
</feature>
<sequence>MAGSLDDSIYNNGRVGGGGGVGFKLSRGFNKDSISKRIIMMLFFSKGIRAWSCIILLYFLQSSISIISLSFYMCLFSSISSVLVEKPWNLLSSLRPSQIKKIIYHSIFNLLIVIAFNSSIKFIGPIGSILASDYTFSTYPLIFNSLLQGNFLATDMSRGSIMLMIGYFLIPLFGINSRLDILGYSSSQVFMIGLFSLIVHNVLVLWKKTIVRGWNSGSGVGGKNKLSSLGSCLSTVVLLVFKLFEGWGNSSSMTIDQVSYSQLFVIAIITLILYSLNQFIDDVSEKELTFNVLSKVSLTSSILFGLLAALFIGFKDFFHPILILSFIFIINAIHILYSKSNDIQPMTFSNNMDGSNSNIKTYNSGGNGGSMINNGNGGNAVYYFEILKDVLRQIVDKPTSRRIFTFLVINLMFMFVEMAYGIWTNSLGLITDACHMFFDATALFIALVAEVISQWKQNDKYSYGYGRFQVLSGFVNGIFLIFIAVTILMESIERLLEPPEINTDKLLLVSVLGFIINLIGIFSFHGDHGHSHGGGGGHSHGGEKKEKHHGHSHGGHGGHSDQVTPILGEEKKKKRSVNIDGVFLHLLADTLGSVGVIVSSLIIQIWGYTLADPICSLLISILIFLSVLPLIANTAKTLLQCTPEPIQSSLDQINQYILSVEGVHNIISYHFWSHYDDMNIATLKIQLNEAASSNSSFNTEKIKKSISKYLNKDHNIHKCIIEFIPLLYNNQQGNDVPLISHVHNDIHSSSSSSHHRHN</sequence>
<feature type="transmembrane region" description="Helical" evidence="8">
    <location>
        <begin position="403"/>
        <end position="423"/>
    </location>
</feature>
<feature type="transmembrane region" description="Helical" evidence="8">
    <location>
        <begin position="435"/>
        <end position="453"/>
    </location>
</feature>
<feature type="transmembrane region" description="Helical" evidence="8">
    <location>
        <begin position="288"/>
        <end position="311"/>
    </location>
</feature>
<name>A0AAN7TUJ4_9MYCE</name>
<keyword evidence="3 8" id="KW-0813">Transport</keyword>
<dbReference type="GO" id="GO:0005794">
    <property type="term" value="C:Golgi apparatus"/>
    <property type="evidence" value="ECO:0007669"/>
    <property type="project" value="TreeGrafter"/>
</dbReference>
<feature type="transmembrane region" description="Helical" evidence="8">
    <location>
        <begin position="465"/>
        <end position="487"/>
    </location>
</feature>
<evidence type="ECO:0000256" key="3">
    <source>
        <dbReference type="ARBA" id="ARBA00022448"/>
    </source>
</evidence>
<dbReference type="GO" id="GO:0006882">
    <property type="term" value="P:intracellular zinc ion homeostasis"/>
    <property type="evidence" value="ECO:0007669"/>
    <property type="project" value="InterPro"/>
</dbReference>
<evidence type="ECO:0000256" key="9">
    <source>
        <dbReference type="SAM" id="MobiDB-lite"/>
    </source>
</evidence>
<dbReference type="Proteomes" id="UP001344447">
    <property type="component" value="Unassembled WGS sequence"/>
</dbReference>
<feature type="transmembrane region" description="Helical" evidence="8">
    <location>
        <begin position="582"/>
        <end position="608"/>
    </location>
</feature>
<dbReference type="SUPFAM" id="SSF161111">
    <property type="entry name" value="Cation efflux protein transmembrane domain-like"/>
    <property type="match status" value="1"/>
</dbReference>